<dbReference type="GO" id="GO:0008270">
    <property type="term" value="F:zinc ion binding"/>
    <property type="evidence" value="ECO:0007669"/>
    <property type="project" value="InterPro"/>
</dbReference>
<dbReference type="SMART" id="SM00066">
    <property type="entry name" value="GAL4"/>
    <property type="match status" value="1"/>
</dbReference>
<evidence type="ECO:0000256" key="5">
    <source>
        <dbReference type="ARBA" id="ARBA00023125"/>
    </source>
</evidence>
<dbReference type="GO" id="GO:0006351">
    <property type="term" value="P:DNA-templated transcription"/>
    <property type="evidence" value="ECO:0007669"/>
    <property type="project" value="InterPro"/>
</dbReference>
<dbReference type="PANTHER" id="PTHR31313:SF81">
    <property type="entry name" value="TY1 ENHANCER ACTIVATOR"/>
    <property type="match status" value="1"/>
</dbReference>
<feature type="region of interest" description="Disordered" evidence="8">
    <location>
        <begin position="164"/>
        <end position="188"/>
    </location>
</feature>
<dbReference type="InterPro" id="IPR001138">
    <property type="entry name" value="Zn2Cys6_DnaBD"/>
</dbReference>
<protein>
    <recommendedName>
        <fullName evidence="9">Zn(2)-C6 fungal-type domain-containing protein</fullName>
    </recommendedName>
</protein>
<dbReference type="STRING" id="1531966.A0A0A1T8E9"/>
<keyword evidence="5" id="KW-0238">DNA-binding</keyword>
<keyword evidence="2" id="KW-0479">Metal-binding</keyword>
<dbReference type="PROSITE" id="PS50048">
    <property type="entry name" value="ZN2_CY6_FUNGAL_2"/>
    <property type="match status" value="1"/>
</dbReference>
<evidence type="ECO:0000256" key="8">
    <source>
        <dbReference type="SAM" id="MobiDB-lite"/>
    </source>
</evidence>
<dbReference type="Gene3D" id="4.10.240.10">
    <property type="entry name" value="Zn(2)-C6 fungal-type DNA-binding domain"/>
    <property type="match status" value="1"/>
</dbReference>
<dbReference type="GO" id="GO:0000981">
    <property type="term" value="F:DNA-binding transcription factor activity, RNA polymerase II-specific"/>
    <property type="evidence" value="ECO:0007669"/>
    <property type="project" value="InterPro"/>
</dbReference>
<sequence length="671" mass="75115">MEDSQTPIGESIRTSCERCRRRKIKCDRKRPCSRCVKAGKECILQGTGEKQRPVSKGYVTALEGQVAALEQLIHRLAQADSLEREEILAQLPVNASIAEDAVKKDHEESPTDTNVVAARLRSGQLRRRHPSQGAQFYGGTSLFQIHLAGDSAVASTPAGGVVAGSPSMLLDTPNDASGSDPRTDTEDLTPASSVFQYAPHDEMSQRLMATFFREQYPFIMVVYREYFLRDYDIGAGKYYSDFLLYAICALGALQEDDTIHVSEIFAGQAQSLLYATLDSPDLTILQGLVLLGYHEIAVGCTSKGWLFCGMAFRLAHEMGLHLDPNNWDGYTGFIRDREILRRVYWAVFVADKQLSLFFGRPPALYPGESDVRNTIRLQYPPDWQGLLETYICTTLPATEFEDGVALVGSFIYRAELCKVIHVMITDLFENRRAAADPAIIATKARQIHVSLTRWLASLPGTLHWNQWTVGKVPPAVLHLHMVFHTVMIILHRPPSNMFDKPGIAESEDVEICYESLQAILRLMRSFSRFYRYRSLPLDFVHTLSTAAGIVMMKRYLQKASWTDPDLERSLSLILEAMTDIEKTWPCVKEIRDVLVQAQQKQQSIPPEDPLNAPDLMMGLQLDPNAFEGFVPGVADDIGTLITDEFLSTQLQLPETVLDGFDFNQIPGPSGQ</sequence>
<organism evidence="10 11">
    <name type="scientific">[Torrubiella] hemipterigena</name>
    <dbReference type="NCBI Taxonomy" id="1531966"/>
    <lineage>
        <taxon>Eukaryota</taxon>
        <taxon>Fungi</taxon>
        <taxon>Dikarya</taxon>
        <taxon>Ascomycota</taxon>
        <taxon>Pezizomycotina</taxon>
        <taxon>Sordariomycetes</taxon>
        <taxon>Hypocreomycetidae</taxon>
        <taxon>Hypocreales</taxon>
        <taxon>Clavicipitaceae</taxon>
        <taxon>Clavicipitaceae incertae sedis</taxon>
        <taxon>'Torrubiella' clade</taxon>
    </lineage>
</organism>
<dbReference type="Pfam" id="PF00172">
    <property type="entry name" value="Zn_clus"/>
    <property type="match status" value="1"/>
</dbReference>
<name>A0A0A1T8E9_9HYPO</name>
<keyword evidence="7" id="KW-0539">Nucleus</keyword>
<reference evidence="10 11" key="1">
    <citation type="journal article" date="2015" name="Genome Announc.">
        <title>Draft Genome Sequence and Gene Annotation of the Entomopathogenic Fungus Verticillium hemipterigenum.</title>
        <authorList>
            <person name="Horn F."/>
            <person name="Habel A."/>
            <person name="Scharf D.H."/>
            <person name="Dworschak J."/>
            <person name="Brakhage A.A."/>
            <person name="Guthke R."/>
            <person name="Hertweck C."/>
            <person name="Linde J."/>
        </authorList>
    </citation>
    <scope>NUCLEOTIDE SEQUENCE [LARGE SCALE GENOMIC DNA]</scope>
</reference>
<evidence type="ECO:0000313" key="10">
    <source>
        <dbReference type="EMBL" id="CEJ82552.1"/>
    </source>
</evidence>
<dbReference type="SMART" id="SM00906">
    <property type="entry name" value="Fungal_trans"/>
    <property type="match status" value="1"/>
</dbReference>
<keyword evidence="4" id="KW-0805">Transcription regulation</keyword>
<dbReference type="PANTHER" id="PTHR31313">
    <property type="entry name" value="TY1 ENHANCER ACTIVATOR"/>
    <property type="match status" value="1"/>
</dbReference>
<dbReference type="InterPro" id="IPR007219">
    <property type="entry name" value="XnlR_reg_dom"/>
</dbReference>
<dbReference type="GO" id="GO:0005634">
    <property type="term" value="C:nucleus"/>
    <property type="evidence" value="ECO:0007669"/>
    <property type="project" value="UniProtKB-SubCell"/>
</dbReference>
<keyword evidence="6" id="KW-0804">Transcription</keyword>
<proteinExistence type="predicted"/>
<evidence type="ECO:0000256" key="6">
    <source>
        <dbReference type="ARBA" id="ARBA00023163"/>
    </source>
</evidence>
<evidence type="ECO:0000256" key="3">
    <source>
        <dbReference type="ARBA" id="ARBA00022833"/>
    </source>
</evidence>
<dbReference type="InterPro" id="IPR036864">
    <property type="entry name" value="Zn2-C6_fun-type_DNA-bd_sf"/>
</dbReference>
<dbReference type="Proteomes" id="UP000039046">
    <property type="component" value="Unassembled WGS sequence"/>
</dbReference>
<dbReference type="HOGENOM" id="CLU_015811_2_0_1"/>
<dbReference type="CDD" id="cd00067">
    <property type="entry name" value="GAL4"/>
    <property type="match status" value="1"/>
</dbReference>
<feature type="domain" description="Zn(2)-C6 fungal-type" evidence="9">
    <location>
        <begin position="15"/>
        <end position="44"/>
    </location>
</feature>
<dbReference type="AlphaFoldDB" id="A0A0A1T8E9"/>
<comment type="subcellular location">
    <subcellularLocation>
        <location evidence="1">Nucleus</location>
    </subcellularLocation>
</comment>
<keyword evidence="11" id="KW-1185">Reference proteome</keyword>
<dbReference type="OrthoDB" id="4161332at2759"/>
<evidence type="ECO:0000256" key="7">
    <source>
        <dbReference type="ARBA" id="ARBA00023242"/>
    </source>
</evidence>
<evidence type="ECO:0000259" key="9">
    <source>
        <dbReference type="PROSITE" id="PS50048"/>
    </source>
</evidence>
<evidence type="ECO:0000313" key="11">
    <source>
        <dbReference type="Proteomes" id="UP000039046"/>
    </source>
</evidence>
<dbReference type="PROSITE" id="PS00463">
    <property type="entry name" value="ZN2_CY6_FUNGAL_1"/>
    <property type="match status" value="1"/>
</dbReference>
<dbReference type="Pfam" id="PF04082">
    <property type="entry name" value="Fungal_trans"/>
    <property type="match status" value="1"/>
</dbReference>
<dbReference type="SUPFAM" id="SSF57701">
    <property type="entry name" value="Zn2/Cys6 DNA-binding domain"/>
    <property type="match status" value="1"/>
</dbReference>
<accession>A0A0A1T8E9</accession>
<dbReference type="GO" id="GO:0003677">
    <property type="term" value="F:DNA binding"/>
    <property type="evidence" value="ECO:0007669"/>
    <property type="project" value="UniProtKB-KW"/>
</dbReference>
<evidence type="ECO:0000256" key="1">
    <source>
        <dbReference type="ARBA" id="ARBA00004123"/>
    </source>
</evidence>
<keyword evidence="3" id="KW-0862">Zinc</keyword>
<dbReference type="EMBL" id="CDHN01000001">
    <property type="protein sequence ID" value="CEJ82552.1"/>
    <property type="molecule type" value="Genomic_DNA"/>
</dbReference>
<gene>
    <name evidence="10" type="ORF">VHEMI02611</name>
</gene>
<evidence type="ECO:0000256" key="4">
    <source>
        <dbReference type="ARBA" id="ARBA00023015"/>
    </source>
</evidence>
<dbReference type="CDD" id="cd12148">
    <property type="entry name" value="fungal_TF_MHR"/>
    <property type="match status" value="1"/>
</dbReference>
<evidence type="ECO:0000256" key="2">
    <source>
        <dbReference type="ARBA" id="ARBA00022723"/>
    </source>
</evidence>
<dbReference type="InterPro" id="IPR051615">
    <property type="entry name" value="Transcr_Regulatory_Elem"/>
</dbReference>